<dbReference type="Proteomes" id="UP001597542">
    <property type="component" value="Unassembled WGS sequence"/>
</dbReference>
<gene>
    <name evidence="1" type="ORF">ACFSUT_27865</name>
</gene>
<sequence length="262" mass="27532">MYDSITAADIPATATIVGGYVNGTFAWSAADWARFPNAVHVRFATRANVNDGNVLDVEKGDATPDEAPGWVAMRRAAGVDPSVYCSTSDWPAVRAAFTAAGIPEPHYMVAHYDGVANIPAGACAKQYINDPASGGHYDLTCVADHWPGIDPGPAPIPHQEDEMAFGRTCAAGTNEHADMAVVGCSKLRIHDSFGHTVHVHDILFYGDTGADQNGTGVGGGYAGGHWDWVSNRPGPMDVPAGATTVTVLYDSDHDFYLSAATA</sequence>
<comment type="caution">
    <text evidence="1">The sequence shown here is derived from an EMBL/GenBank/DDBJ whole genome shotgun (WGS) entry which is preliminary data.</text>
</comment>
<accession>A0ABW5I499</accession>
<organism evidence="1 2">
    <name type="scientific">Amycolatopsis albidoflavus</name>
    <dbReference type="NCBI Taxonomy" id="102226"/>
    <lineage>
        <taxon>Bacteria</taxon>
        <taxon>Bacillati</taxon>
        <taxon>Actinomycetota</taxon>
        <taxon>Actinomycetes</taxon>
        <taxon>Pseudonocardiales</taxon>
        <taxon>Pseudonocardiaceae</taxon>
        <taxon>Amycolatopsis</taxon>
    </lineage>
</organism>
<evidence type="ECO:0000313" key="1">
    <source>
        <dbReference type="EMBL" id="MFD2484124.1"/>
    </source>
</evidence>
<name>A0ABW5I499_9PSEU</name>
<reference evidence="2" key="1">
    <citation type="journal article" date="2019" name="Int. J. Syst. Evol. Microbiol.">
        <title>The Global Catalogue of Microorganisms (GCM) 10K type strain sequencing project: providing services to taxonomists for standard genome sequencing and annotation.</title>
        <authorList>
            <consortium name="The Broad Institute Genomics Platform"/>
            <consortium name="The Broad Institute Genome Sequencing Center for Infectious Disease"/>
            <person name="Wu L."/>
            <person name="Ma J."/>
        </authorList>
    </citation>
    <scope>NUCLEOTIDE SEQUENCE [LARGE SCALE GENOMIC DNA]</scope>
    <source>
        <strain evidence="2">CGMCC 4.7638</strain>
    </source>
</reference>
<keyword evidence="2" id="KW-1185">Reference proteome</keyword>
<evidence type="ECO:0000313" key="2">
    <source>
        <dbReference type="Proteomes" id="UP001597542"/>
    </source>
</evidence>
<dbReference type="EMBL" id="JBHUKQ010000014">
    <property type="protein sequence ID" value="MFD2484124.1"/>
    <property type="molecule type" value="Genomic_DNA"/>
</dbReference>
<proteinExistence type="predicted"/>
<dbReference type="RefSeq" id="WP_344285272.1">
    <property type="nucleotide sequence ID" value="NZ_BAAAHV010000022.1"/>
</dbReference>
<protein>
    <submittedName>
        <fullName evidence="1">Uncharacterized protein</fullName>
    </submittedName>
</protein>